<dbReference type="EMBL" id="FMWO01000060">
    <property type="protein sequence ID" value="SCZ86287.1"/>
    <property type="molecule type" value="Genomic_DNA"/>
</dbReference>
<sequence>MAALMVEKYAEGIWRLLDDSSVVDPANILCVKIGPGYKANRELRYSKYAQLDLSVDRESRASMN</sequence>
<gene>
    <name evidence="1" type="ORF">NSMM_510005</name>
</gene>
<organism evidence="1 2">
    <name type="scientific">Nitrosomonas mobilis</name>
    <dbReference type="NCBI Taxonomy" id="51642"/>
    <lineage>
        <taxon>Bacteria</taxon>
        <taxon>Pseudomonadati</taxon>
        <taxon>Pseudomonadota</taxon>
        <taxon>Betaproteobacteria</taxon>
        <taxon>Nitrosomonadales</taxon>
        <taxon>Nitrosomonadaceae</taxon>
        <taxon>Nitrosomonas</taxon>
    </lineage>
</organism>
<dbReference type="Proteomes" id="UP000198729">
    <property type="component" value="Unassembled WGS sequence"/>
</dbReference>
<evidence type="ECO:0000313" key="1">
    <source>
        <dbReference type="EMBL" id="SCZ86287.1"/>
    </source>
</evidence>
<dbReference type="AlphaFoldDB" id="A0A1G5SH06"/>
<accession>A0A1G5SH06</accession>
<dbReference type="STRING" id="51642.NSMM_510005"/>
<name>A0A1G5SH06_9PROT</name>
<reference evidence="1 2" key="1">
    <citation type="submission" date="2016-10" db="EMBL/GenBank/DDBJ databases">
        <authorList>
            <person name="de Groot N.N."/>
        </authorList>
    </citation>
    <scope>NUCLEOTIDE SEQUENCE [LARGE SCALE GENOMIC DNA]</scope>
    <source>
        <strain evidence="1">1</strain>
    </source>
</reference>
<keyword evidence="2" id="KW-1185">Reference proteome</keyword>
<protein>
    <submittedName>
        <fullName evidence="1">Uncharacterized protein</fullName>
    </submittedName>
</protein>
<proteinExistence type="predicted"/>
<evidence type="ECO:0000313" key="2">
    <source>
        <dbReference type="Proteomes" id="UP000198729"/>
    </source>
</evidence>